<organism evidence="10 11">
    <name type="scientific">Micrococcus cohnii</name>
    <dbReference type="NCBI Taxonomy" id="993416"/>
    <lineage>
        <taxon>Bacteria</taxon>
        <taxon>Bacillati</taxon>
        <taxon>Actinomycetota</taxon>
        <taxon>Actinomycetes</taxon>
        <taxon>Micrococcales</taxon>
        <taxon>Micrococcaceae</taxon>
        <taxon>Micrococcus</taxon>
    </lineage>
</organism>
<keyword evidence="2 6" id="KW-0479">Metal-binding</keyword>
<evidence type="ECO:0000256" key="7">
    <source>
        <dbReference type="RuleBase" id="RU366006"/>
    </source>
</evidence>
<evidence type="ECO:0000256" key="4">
    <source>
        <dbReference type="ARBA" id="ARBA00023235"/>
    </source>
</evidence>
<dbReference type="SFLD" id="SFLDS00001">
    <property type="entry name" value="Enolase"/>
    <property type="match status" value="1"/>
</dbReference>
<dbReference type="InterPro" id="IPR029017">
    <property type="entry name" value="Enolase-like_N"/>
</dbReference>
<evidence type="ECO:0000313" key="10">
    <source>
        <dbReference type="EMBL" id="MBB4736141.1"/>
    </source>
</evidence>
<proteinExistence type="inferred from homology"/>
<dbReference type="SFLD" id="SFLDG00180">
    <property type="entry name" value="muconate_cycloisomerase"/>
    <property type="match status" value="1"/>
</dbReference>
<evidence type="ECO:0000256" key="1">
    <source>
        <dbReference type="ARBA" id="ARBA00008031"/>
    </source>
</evidence>
<dbReference type="Pfam" id="PF02746">
    <property type="entry name" value="MR_MLE_N"/>
    <property type="match status" value="1"/>
</dbReference>
<dbReference type="InterPro" id="IPR029065">
    <property type="entry name" value="Enolase_C-like"/>
</dbReference>
<dbReference type="SMART" id="SM00922">
    <property type="entry name" value="MR_MLE"/>
    <property type="match status" value="1"/>
</dbReference>
<feature type="active site" description="Proton acceptor; specific for (R)-substrate epimerization" evidence="5">
    <location>
        <position position="203"/>
    </location>
</feature>
<feature type="binding site" evidence="6">
    <location>
        <position position="283"/>
    </location>
    <ligand>
        <name>Mg(2+)</name>
        <dbReference type="ChEBI" id="CHEBI:18420"/>
    </ligand>
</feature>
<name>A0A7W7M3Y3_9MICC</name>
<dbReference type="InterPro" id="IPR036849">
    <property type="entry name" value="Enolase-like_C_sf"/>
</dbReference>
<feature type="binding site" evidence="6">
    <location>
        <position position="258"/>
    </location>
    <ligand>
        <name>Mg(2+)</name>
        <dbReference type="ChEBI" id="CHEBI:18420"/>
    </ligand>
</feature>
<evidence type="ECO:0000259" key="9">
    <source>
        <dbReference type="SMART" id="SM00922"/>
    </source>
</evidence>
<feature type="active site" description="Proton acceptor; specific for (S)-substrate epimerization" evidence="5">
    <location>
        <position position="307"/>
    </location>
</feature>
<evidence type="ECO:0000256" key="8">
    <source>
        <dbReference type="SAM" id="MobiDB-lite"/>
    </source>
</evidence>
<dbReference type="SUPFAM" id="SSF54826">
    <property type="entry name" value="Enolase N-terminal domain-like"/>
    <property type="match status" value="1"/>
</dbReference>
<dbReference type="PANTHER" id="PTHR48073:SF2">
    <property type="entry name" value="O-SUCCINYLBENZOATE SYNTHASE"/>
    <property type="match status" value="1"/>
</dbReference>
<feature type="compositionally biased region" description="Gly residues" evidence="8">
    <location>
        <begin position="109"/>
        <end position="123"/>
    </location>
</feature>
<reference evidence="10 11" key="1">
    <citation type="submission" date="2020-08" db="EMBL/GenBank/DDBJ databases">
        <title>Sequencing the genomes of 1000 actinobacteria strains.</title>
        <authorList>
            <person name="Klenk H.-P."/>
        </authorList>
    </citation>
    <scope>NUCLEOTIDE SEQUENCE [LARGE SCALE GENOMIC DNA]</scope>
    <source>
        <strain evidence="10 11">DSM 23974</strain>
    </source>
</reference>
<dbReference type="GO" id="GO:0046872">
    <property type="term" value="F:metal ion binding"/>
    <property type="evidence" value="ECO:0007669"/>
    <property type="project" value="UniProtKB-KW"/>
</dbReference>
<evidence type="ECO:0000256" key="2">
    <source>
        <dbReference type="ARBA" id="ARBA00022723"/>
    </source>
</evidence>
<dbReference type="GO" id="GO:0016855">
    <property type="term" value="F:racemase and epimerase activity, acting on amino acids and derivatives"/>
    <property type="evidence" value="ECO:0007669"/>
    <property type="project" value="UniProtKB-UniRule"/>
</dbReference>
<protein>
    <recommendedName>
        <fullName evidence="7">Dipeptide epimerase</fullName>
        <ecNumber evidence="7">5.1.1.-</ecNumber>
    </recommendedName>
</protein>
<dbReference type="InterPro" id="IPR034603">
    <property type="entry name" value="Dipeptide_epimerase"/>
</dbReference>
<dbReference type="InterPro" id="IPR013341">
    <property type="entry name" value="Mandelate_racemase_N_dom"/>
</dbReference>
<evidence type="ECO:0000256" key="5">
    <source>
        <dbReference type="PIRSR" id="PIRSR634603-1"/>
    </source>
</evidence>
<comment type="similarity">
    <text evidence="1 7">Belongs to the mandelate racemase/muconate lactonizing enzyme family.</text>
</comment>
<keyword evidence="3 6" id="KW-0460">Magnesium</keyword>
<dbReference type="Proteomes" id="UP000540191">
    <property type="component" value="Unassembled WGS sequence"/>
</dbReference>
<dbReference type="InterPro" id="IPR013342">
    <property type="entry name" value="Mandelate_racemase_C"/>
</dbReference>
<keyword evidence="11" id="KW-1185">Reference proteome</keyword>
<evidence type="ECO:0000256" key="3">
    <source>
        <dbReference type="ARBA" id="ARBA00022842"/>
    </source>
</evidence>
<evidence type="ECO:0000313" key="11">
    <source>
        <dbReference type="Proteomes" id="UP000540191"/>
    </source>
</evidence>
<feature type="binding site" evidence="6">
    <location>
        <position position="230"/>
    </location>
    <ligand>
        <name>Mg(2+)</name>
        <dbReference type="ChEBI" id="CHEBI:18420"/>
    </ligand>
</feature>
<gene>
    <name evidence="10" type="ORF">HDA30_001649</name>
</gene>
<keyword evidence="4 7" id="KW-0413">Isomerase</keyword>
<dbReference type="SFLD" id="SFLDF00009">
    <property type="entry name" value="o-succinylbenzoate_synthase"/>
    <property type="match status" value="1"/>
</dbReference>
<dbReference type="EC" id="5.1.1.-" evidence="7"/>
<evidence type="ECO:0000256" key="6">
    <source>
        <dbReference type="PIRSR" id="PIRSR634603-3"/>
    </source>
</evidence>
<sequence>MSAEPESTAPARGGTVRLRQIRAHAHASRLLRPFVTAQRRTEAVAYVVVDVELDDGARGQGSAAETVAVTGESAETILAAVNGPIAAALTDAEGTPDELATRARQAVDGGTGGTGAARSGGAGAARTCHTSSARSAVDVAVHDALARSLGVPLVELLGADRGVRLDREAALASDMTVSLEDPATMAQRARQAVADGYSILKIKLGRDPEADRERLAAVAEAAPGVRLRIDANQGWTPEQAVRVLESFAADGLPIDLVEQPVAREDLAGMARVRAASPVPIMADESVWGADDARRIVEAGAADMLNIKLAKTGSLGEALAVADVAAEAGLACMVGAMMEPRIGIAAGAHLAFAHPAVTMVDLDPPAWFASPLPAGGFCDDGQLRLTGGPGLGLDRLEEGVDRGD</sequence>
<accession>A0A7W7M3Y3</accession>
<feature type="region of interest" description="Disordered" evidence="8">
    <location>
        <begin position="107"/>
        <end position="126"/>
    </location>
</feature>
<dbReference type="Pfam" id="PF13378">
    <property type="entry name" value="MR_MLE_C"/>
    <property type="match status" value="1"/>
</dbReference>
<dbReference type="PANTHER" id="PTHR48073">
    <property type="entry name" value="O-SUCCINYLBENZOATE SYNTHASE-RELATED"/>
    <property type="match status" value="1"/>
</dbReference>
<feature type="domain" description="Mandelate racemase/muconate lactonizing enzyme C-terminal" evidence="9">
    <location>
        <begin position="182"/>
        <end position="279"/>
    </location>
</feature>
<comment type="cofactor">
    <cofactor evidence="6 7">
        <name>Mg(2+)</name>
        <dbReference type="ChEBI" id="CHEBI:18420"/>
    </cofactor>
    <text evidence="6 7">Binds 1 Mg(2+) ion per subunit.</text>
</comment>
<dbReference type="CDD" id="cd03319">
    <property type="entry name" value="L-Ala-DL-Glu_epimerase"/>
    <property type="match status" value="1"/>
</dbReference>
<dbReference type="Gene3D" id="3.20.20.120">
    <property type="entry name" value="Enolase-like C-terminal domain"/>
    <property type="match status" value="1"/>
</dbReference>
<dbReference type="RefSeq" id="WP_184241783.1">
    <property type="nucleotide sequence ID" value="NZ_JACHNA010000001.1"/>
</dbReference>
<dbReference type="EMBL" id="JACHNA010000001">
    <property type="protein sequence ID" value="MBB4736141.1"/>
    <property type="molecule type" value="Genomic_DNA"/>
</dbReference>
<dbReference type="Gene3D" id="3.30.390.10">
    <property type="entry name" value="Enolase-like, N-terminal domain"/>
    <property type="match status" value="1"/>
</dbReference>
<comment type="caution">
    <text evidence="10">The sequence shown here is derived from an EMBL/GenBank/DDBJ whole genome shotgun (WGS) entry which is preliminary data.</text>
</comment>
<dbReference type="AlphaFoldDB" id="A0A7W7M3Y3"/>
<dbReference type="SUPFAM" id="SSF51604">
    <property type="entry name" value="Enolase C-terminal domain-like"/>
    <property type="match status" value="1"/>
</dbReference>